<sequence length="214" mass="23090">MAQGTQAAGVGMKRKRDESPGDAGGEKKTKLSLADFMKQKRMSSTTVLDAVPKEEAEDGKSAKPLQTPVAVAPLTATVRDPANPNFRSTTPIDRPISVGSGRFSPPSVQPEYPPRPNLSGDYSTGRFSPPSNTGFPPTGVTASYSSNYSADRFTQRDPPIATRGGSLDDRFNARPDPLDRFSGPSQQPRDDRFMSDPGDRFTGPRHLLHEKTGL</sequence>
<comment type="caution">
    <text evidence="2">The sequence shown here is derived from an EMBL/GenBank/DDBJ whole genome shotgun (WGS) entry which is preliminary data.</text>
</comment>
<organism evidence="2 3">
    <name type="scientific">Rhizoclosmatium globosum</name>
    <dbReference type="NCBI Taxonomy" id="329046"/>
    <lineage>
        <taxon>Eukaryota</taxon>
        <taxon>Fungi</taxon>
        <taxon>Fungi incertae sedis</taxon>
        <taxon>Chytridiomycota</taxon>
        <taxon>Chytridiomycota incertae sedis</taxon>
        <taxon>Chytridiomycetes</taxon>
        <taxon>Chytridiales</taxon>
        <taxon>Chytriomycetaceae</taxon>
        <taxon>Rhizoclosmatium</taxon>
    </lineage>
</organism>
<name>A0A1Y2BKP2_9FUNG</name>
<dbReference type="EMBL" id="MCGO01000060">
    <property type="protein sequence ID" value="ORY35177.1"/>
    <property type="molecule type" value="Genomic_DNA"/>
</dbReference>
<feature type="compositionally biased region" description="Basic and acidic residues" evidence="1">
    <location>
        <begin position="15"/>
        <end position="29"/>
    </location>
</feature>
<dbReference type="OrthoDB" id="10455041at2759"/>
<feature type="compositionally biased region" description="Basic and acidic residues" evidence="1">
    <location>
        <begin position="166"/>
        <end position="179"/>
    </location>
</feature>
<feature type="compositionally biased region" description="Basic and acidic residues" evidence="1">
    <location>
        <begin position="51"/>
        <end position="61"/>
    </location>
</feature>
<accession>A0A1Y2BKP2</accession>
<dbReference type="Proteomes" id="UP000193642">
    <property type="component" value="Unassembled WGS sequence"/>
</dbReference>
<gene>
    <name evidence="2" type="ORF">BCR33DRAFT_504467</name>
</gene>
<feature type="compositionally biased region" description="Pro residues" evidence="1">
    <location>
        <begin position="107"/>
        <end position="116"/>
    </location>
</feature>
<feature type="compositionally biased region" description="Basic and acidic residues" evidence="1">
    <location>
        <begin position="188"/>
        <end position="199"/>
    </location>
</feature>
<evidence type="ECO:0000256" key="1">
    <source>
        <dbReference type="SAM" id="MobiDB-lite"/>
    </source>
</evidence>
<keyword evidence="3" id="KW-1185">Reference proteome</keyword>
<protein>
    <submittedName>
        <fullName evidence="2">Uncharacterized protein</fullName>
    </submittedName>
</protein>
<proteinExistence type="predicted"/>
<dbReference type="AlphaFoldDB" id="A0A1Y2BKP2"/>
<feature type="compositionally biased region" description="Polar residues" evidence="1">
    <location>
        <begin position="120"/>
        <end position="149"/>
    </location>
</feature>
<evidence type="ECO:0000313" key="2">
    <source>
        <dbReference type="EMBL" id="ORY35177.1"/>
    </source>
</evidence>
<reference evidence="2 3" key="1">
    <citation type="submission" date="2016-07" db="EMBL/GenBank/DDBJ databases">
        <title>Pervasive Adenine N6-methylation of Active Genes in Fungi.</title>
        <authorList>
            <consortium name="DOE Joint Genome Institute"/>
            <person name="Mondo S.J."/>
            <person name="Dannebaum R.O."/>
            <person name="Kuo R.C."/>
            <person name="Labutti K."/>
            <person name="Haridas S."/>
            <person name="Kuo A."/>
            <person name="Salamov A."/>
            <person name="Ahrendt S.R."/>
            <person name="Lipzen A."/>
            <person name="Sullivan W."/>
            <person name="Andreopoulos W.B."/>
            <person name="Clum A."/>
            <person name="Lindquist E."/>
            <person name="Daum C."/>
            <person name="Ramamoorthy G.K."/>
            <person name="Gryganskyi A."/>
            <person name="Culley D."/>
            <person name="Magnuson J.K."/>
            <person name="James T.Y."/>
            <person name="O'Malley M.A."/>
            <person name="Stajich J.E."/>
            <person name="Spatafora J.W."/>
            <person name="Visel A."/>
            <person name="Grigoriev I.V."/>
        </authorList>
    </citation>
    <scope>NUCLEOTIDE SEQUENCE [LARGE SCALE GENOMIC DNA]</scope>
    <source>
        <strain evidence="2 3">JEL800</strain>
    </source>
</reference>
<feature type="region of interest" description="Disordered" evidence="1">
    <location>
        <begin position="1"/>
        <end position="214"/>
    </location>
</feature>
<evidence type="ECO:0000313" key="3">
    <source>
        <dbReference type="Proteomes" id="UP000193642"/>
    </source>
</evidence>